<evidence type="ECO:0000313" key="1">
    <source>
        <dbReference type="EMBL" id="SAL61979.1"/>
    </source>
</evidence>
<proteinExistence type="predicted"/>
<organism evidence="1 2">
    <name type="scientific">Caballeronia cordobensis</name>
    <name type="common">Burkholderia cordobensis</name>
    <dbReference type="NCBI Taxonomy" id="1353886"/>
    <lineage>
        <taxon>Bacteria</taxon>
        <taxon>Pseudomonadati</taxon>
        <taxon>Pseudomonadota</taxon>
        <taxon>Betaproteobacteria</taxon>
        <taxon>Burkholderiales</taxon>
        <taxon>Burkholderiaceae</taxon>
        <taxon>Caballeronia</taxon>
    </lineage>
</organism>
<evidence type="ECO:0000313" key="2">
    <source>
        <dbReference type="Proteomes" id="UP000054740"/>
    </source>
</evidence>
<accession>A0A158J0U0</accession>
<dbReference type="AlphaFoldDB" id="A0A158J0U0"/>
<dbReference type="Proteomes" id="UP000054740">
    <property type="component" value="Unassembled WGS sequence"/>
</dbReference>
<protein>
    <submittedName>
        <fullName evidence="1">Uncharacterized protein</fullName>
    </submittedName>
</protein>
<sequence>MLRLTLDATSEIGKKSSLPGCFSATRKIYSIAPMKSGSPTINCRAVLSKPFDCIVIIRSYPMAECRR</sequence>
<name>A0A158J0U0_CABCO</name>
<reference evidence="2" key="1">
    <citation type="submission" date="2016-01" db="EMBL/GenBank/DDBJ databases">
        <authorList>
            <person name="Peeters C."/>
        </authorList>
    </citation>
    <scope>NUCLEOTIDE SEQUENCE [LARGE SCALE GENOMIC DNA]</scope>
</reference>
<gene>
    <name evidence="1" type="ORF">AWB70_05631</name>
</gene>
<keyword evidence="2" id="KW-1185">Reference proteome</keyword>
<dbReference type="EMBL" id="FCNY02000018">
    <property type="protein sequence ID" value="SAL61979.1"/>
    <property type="molecule type" value="Genomic_DNA"/>
</dbReference>